<organism evidence="2 3">
    <name type="scientific">Methanosarcina barkeri MS</name>
    <dbReference type="NCBI Taxonomy" id="1434108"/>
    <lineage>
        <taxon>Archaea</taxon>
        <taxon>Methanobacteriati</taxon>
        <taxon>Methanobacteriota</taxon>
        <taxon>Stenosarchaea group</taxon>
        <taxon>Methanomicrobia</taxon>
        <taxon>Methanosarcinales</taxon>
        <taxon>Methanosarcinaceae</taxon>
        <taxon>Methanosarcina</taxon>
    </lineage>
</organism>
<dbReference type="GeneID" id="24845777"/>
<proteinExistence type="predicted"/>
<dbReference type="EMBL" id="CP009528">
    <property type="protein sequence ID" value="AKB55477.1"/>
    <property type="molecule type" value="Genomic_DNA"/>
</dbReference>
<dbReference type="HOGENOM" id="CLU_878814_0_0_2"/>
<gene>
    <name evidence="2" type="ORF">MSBRM_2479</name>
</gene>
<evidence type="ECO:0000256" key="1">
    <source>
        <dbReference type="SAM" id="MobiDB-lite"/>
    </source>
</evidence>
<dbReference type="Proteomes" id="UP000033033">
    <property type="component" value="Chromosome"/>
</dbReference>
<name>A0A0E3QVN3_METBA</name>
<evidence type="ECO:0000313" key="3">
    <source>
        <dbReference type="Proteomes" id="UP000033033"/>
    </source>
</evidence>
<feature type="compositionally biased region" description="Polar residues" evidence="1">
    <location>
        <begin position="150"/>
        <end position="161"/>
    </location>
</feature>
<dbReference type="PATRIC" id="fig|1434108.4.peg.3180"/>
<dbReference type="AlphaFoldDB" id="A0A0E3QVN3"/>
<reference evidence="2 3" key="1">
    <citation type="submission" date="2014-07" db="EMBL/GenBank/DDBJ databases">
        <title>Methanogenic archaea and the global carbon cycle.</title>
        <authorList>
            <person name="Henriksen J.R."/>
            <person name="Luke J."/>
            <person name="Reinhart S."/>
            <person name="Benedict M.N."/>
            <person name="Youngblut N.D."/>
            <person name="Metcalf M.E."/>
            <person name="Whitaker R.J."/>
            <person name="Metcalf W.W."/>
        </authorList>
    </citation>
    <scope>NUCLEOTIDE SEQUENCE [LARGE SCALE GENOMIC DNA]</scope>
    <source>
        <strain evidence="2 3">MS</strain>
    </source>
</reference>
<accession>A0A0E3QVN3</accession>
<evidence type="ECO:0000313" key="2">
    <source>
        <dbReference type="EMBL" id="AKB55477.1"/>
    </source>
</evidence>
<dbReference type="RefSeq" id="WP_048155954.1">
    <property type="nucleotide sequence ID" value="NZ_CP009528.1"/>
</dbReference>
<keyword evidence="3" id="KW-1185">Reference proteome</keyword>
<feature type="region of interest" description="Disordered" evidence="1">
    <location>
        <begin position="150"/>
        <end position="179"/>
    </location>
</feature>
<feature type="compositionally biased region" description="Acidic residues" evidence="1">
    <location>
        <begin position="162"/>
        <end position="178"/>
    </location>
</feature>
<dbReference type="KEGG" id="mby:MSBRM_2479"/>
<protein>
    <submittedName>
        <fullName evidence="2">Uncharacterized protein</fullName>
    </submittedName>
</protein>
<sequence length="260" mass="29116">MRLKLGDYTYDLWGDYKNPSKGNINDGKNPCFWESPISYNADTPVTVEACSWEYFWNHKSKQILTVSTSTNSSNLKVLMNEDRVSDIPGFHGQDSIEDFVKGYIENGSIKLKENEAIYIFELGNTNLDSSGADFQDLVILVSVNGVETSQSTVESQNSDSSETPDEIPDGILDEPQDEIQDKNPSEIVLKLVIEHCGGDTINFKFNNETKVILQKGDDQRYLNLTELGAFKVGDSAILILNMTMKRFANRLTLVRGTAHL</sequence>